<evidence type="ECO:0000313" key="4">
    <source>
        <dbReference type="Proteomes" id="UP000010809"/>
    </source>
</evidence>
<protein>
    <submittedName>
        <fullName evidence="3">Signal transduction histidine kinase, LytS</fullName>
    </submittedName>
</protein>
<keyword evidence="1" id="KW-0812">Transmembrane</keyword>
<feature type="transmembrane region" description="Helical" evidence="1">
    <location>
        <begin position="56"/>
        <end position="79"/>
    </location>
</feature>
<dbReference type="eggNOG" id="COG2972">
    <property type="taxonomic scope" value="Bacteria"/>
</dbReference>
<dbReference type="RefSeq" id="WP_015257393.1">
    <property type="nucleotide sequence ID" value="NC_019902.2"/>
</dbReference>
<accession>L0DTC0</accession>
<dbReference type="GO" id="GO:0016020">
    <property type="term" value="C:membrane"/>
    <property type="evidence" value="ECO:0007669"/>
    <property type="project" value="InterPro"/>
</dbReference>
<sequence length="350" mass="38640">MKRSETTGTRETTPAIATQVLPDFCSGETVLRVFIVVMLLALIVLLLQGAEPDPMVALYPIAMFITWVGFSSLLVICLLQRWLRRRPLVWQVVIPTAVPVLNTALVHLAAEHMQLADAEARVRVIAAAALLSLIVMRHFYLVAAWKQETRLVAQAREQTLRARVRPHFLFNSMNTIASLCRTDPGRAEQVTLDLADLFRATFATGARHTLGEELDLVRAYLAIEQTRFGDRLQLDWNVPDDPALDHVQVPALILQPLAENAIQHGVAPSPEGGRVEVRLERAHGGFVVEFANGISPEHRAGTGTATEEARARLRHCFGDRAALEVRREAGRFHARITLPADASAEGCGEP</sequence>
<name>L0DTC0_THIND</name>
<dbReference type="KEGG" id="tni:TVNIR_0538"/>
<keyword evidence="4" id="KW-1185">Reference proteome</keyword>
<dbReference type="PATRIC" id="fig|1255043.3.peg.543"/>
<dbReference type="OrthoDB" id="2514702at2"/>
<keyword evidence="3" id="KW-0418">Kinase</keyword>
<dbReference type="AlphaFoldDB" id="L0DTC0"/>
<dbReference type="PANTHER" id="PTHR34220">
    <property type="entry name" value="SENSOR HISTIDINE KINASE YPDA"/>
    <property type="match status" value="1"/>
</dbReference>
<gene>
    <name evidence="3" type="ordered locus">TVNIR_0538</name>
</gene>
<dbReference type="Gene3D" id="3.30.565.10">
    <property type="entry name" value="Histidine kinase-like ATPase, C-terminal domain"/>
    <property type="match status" value="1"/>
</dbReference>
<feature type="transmembrane region" description="Helical" evidence="1">
    <location>
        <begin position="122"/>
        <end position="140"/>
    </location>
</feature>
<dbReference type="Pfam" id="PF06580">
    <property type="entry name" value="His_kinase"/>
    <property type="match status" value="1"/>
</dbReference>
<dbReference type="InterPro" id="IPR010559">
    <property type="entry name" value="Sig_transdc_His_kin_internal"/>
</dbReference>
<keyword evidence="1" id="KW-1133">Transmembrane helix</keyword>
<dbReference type="GO" id="GO:0000155">
    <property type="term" value="F:phosphorelay sensor kinase activity"/>
    <property type="evidence" value="ECO:0007669"/>
    <property type="project" value="InterPro"/>
</dbReference>
<feature type="transmembrane region" description="Helical" evidence="1">
    <location>
        <begin position="30"/>
        <end position="50"/>
    </location>
</feature>
<feature type="transmembrane region" description="Helical" evidence="1">
    <location>
        <begin position="88"/>
        <end position="110"/>
    </location>
</feature>
<feature type="domain" description="Signal transduction histidine kinase internal region" evidence="2">
    <location>
        <begin position="158"/>
        <end position="232"/>
    </location>
</feature>
<keyword evidence="3" id="KW-0808">Transferase</keyword>
<dbReference type="EMBL" id="CP003989">
    <property type="protein sequence ID" value="AGA32240.1"/>
    <property type="molecule type" value="Genomic_DNA"/>
</dbReference>
<dbReference type="SUPFAM" id="SSF55874">
    <property type="entry name" value="ATPase domain of HSP90 chaperone/DNA topoisomerase II/histidine kinase"/>
    <property type="match status" value="1"/>
</dbReference>
<keyword evidence="1" id="KW-0472">Membrane</keyword>
<dbReference type="InterPro" id="IPR036890">
    <property type="entry name" value="HATPase_C_sf"/>
</dbReference>
<proteinExistence type="predicted"/>
<dbReference type="InterPro" id="IPR050640">
    <property type="entry name" value="Bact_2-comp_sensor_kinase"/>
</dbReference>
<evidence type="ECO:0000256" key="1">
    <source>
        <dbReference type="SAM" id="Phobius"/>
    </source>
</evidence>
<organism evidence="3 4">
    <name type="scientific">Thioalkalivibrio nitratireducens (strain DSM 14787 / UNIQEM 213 / ALEN2)</name>
    <dbReference type="NCBI Taxonomy" id="1255043"/>
    <lineage>
        <taxon>Bacteria</taxon>
        <taxon>Pseudomonadati</taxon>
        <taxon>Pseudomonadota</taxon>
        <taxon>Gammaproteobacteria</taxon>
        <taxon>Chromatiales</taxon>
        <taxon>Ectothiorhodospiraceae</taxon>
        <taxon>Thioalkalivibrio</taxon>
    </lineage>
</organism>
<dbReference type="HOGENOM" id="CLU_020473_1_1_6"/>
<evidence type="ECO:0000259" key="2">
    <source>
        <dbReference type="Pfam" id="PF06580"/>
    </source>
</evidence>
<dbReference type="STRING" id="1255043.TVNIR_0538"/>
<dbReference type="Proteomes" id="UP000010809">
    <property type="component" value="Chromosome"/>
</dbReference>
<dbReference type="PANTHER" id="PTHR34220:SF7">
    <property type="entry name" value="SENSOR HISTIDINE KINASE YPDA"/>
    <property type="match status" value="1"/>
</dbReference>
<evidence type="ECO:0000313" key="3">
    <source>
        <dbReference type="EMBL" id="AGA32240.1"/>
    </source>
</evidence>
<reference evidence="3" key="1">
    <citation type="submission" date="2015-12" db="EMBL/GenBank/DDBJ databases">
        <authorList>
            <person name="Tikhonova T.V."/>
            <person name="Pavlov A.R."/>
            <person name="Beletsky A.V."/>
            <person name="Mardanov A.V."/>
            <person name="Sorokin D.Y."/>
            <person name="Ravin N.V."/>
            <person name="Popov V.O."/>
        </authorList>
    </citation>
    <scope>NUCLEOTIDE SEQUENCE</scope>
    <source>
        <strain evidence="3">DSM 14787</strain>
    </source>
</reference>